<organism evidence="3">
    <name type="scientific">Eremomyces bilateralis CBS 781.70</name>
    <dbReference type="NCBI Taxonomy" id="1392243"/>
    <lineage>
        <taxon>Eukaryota</taxon>
        <taxon>Fungi</taxon>
        <taxon>Dikarya</taxon>
        <taxon>Ascomycota</taxon>
        <taxon>Pezizomycotina</taxon>
        <taxon>Dothideomycetes</taxon>
        <taxon>Dothideomycetes incertae sedis</taxon>
        <taxon>Eremomycetales</taxon>
        <taxon>Eremomycetaceae</taxon>
        <taxon>Eremomyces</taxon>
    </lineage>
</organism>
<reference evidence="3 5" key="1">
    <citation type="submission" date="2020-01" db="EMBL/GenBank/DDBJ databases">
        <authorList>
            <consortium name="DOE Joint Genome Institute"/>
            <person name="Haridas S."/>
            <person name="Albert R."/>
            <person name="Binder M."/>
            <person name="Bloem J."/>
            <person name="Labutti K."/>
            <person name="Salamov A."/>
            <person name="Andreopoulos B."/>
            <person name="Baker S.E."/>
            <person name="Barry K."/>
            <person name="Bills G."/>
            <person name="Bluhm B.H."/>
            <person name="Cannon C."/>
            <person name="Castanera R."/>
            <person name="Culley D.E."/>
            <person name="Daum C."/>
            <person name="Ezra D."/>
            <person name="Gonzalez J.B."/>
            <person name="Henrissat B."/>
            <person name="Kuo A."/>
            <person name="Liang C."/>
            <person name="Lipzen A."/>
            <person name="Lutzoni F."/>
            <person name="Magnuson J."/>
            <person name="Mondo S."/>
            <person name="Nolan M."/>
            <person name="Ohm R."/>
            <person name="Pangilinan J."/>
            <person name="Park H.-J."/>
            <person name="Ramirez L."/>
            <person name="Alfaro M."/>
            <person name="Sun H."/>
            <person name="Tritt A."/>
            <person name="Yoshinaga Y."/>
            <person name="Zwiers L.-H."/>
            <person name="Turgeon B.G."/>
            <person name="Goodwin S.B."/>
            <person name="Spatafora J.W."/>
            <person name="Crous P.W."/>
            <person name="Grigoriev I.V."/>
        </authorList>
    </citation>
    <scope>NUCLEOTIDE SEQUENCE</scope>
    <source>
        <strain evidence="3 5">CBS 781.70</strain>
    </source>
</reference>
<dbReference type="GeneID" id="54420064"/>
<keyword evidence="4" id="KW-1185">Reference proteome</keyword>
<feature type="region of interest" description="Disordered" evidence="2">
    <location>
        <begin position="555"/>
        <end position="577"/>
    </location>
</feature>
<name>A0A6G1G2M3_9PEZI</name>
<feature type="compositionally biased region" description="Low complexity" evidence="2">
    <location>
        <begin position="282"/>
        <end position="295"/>
    </location>
</feature>
<dbReference type="Proteomes" id="UP000504638">
    <property type="component" value="Unplaced"/>
</dbReference>
<evidence type="ECO:0000256" key="2">
    <source>
        <dbReference type="SAM" id="MobiDB-lite"/>
    </source>
</evidence>
<keyword evidence="1" id="KW-0175">Coiled coil</keyword>
<accession>A0A6G1G2M3</accession>
<evidence type="ECO:0000256" key="1">
    <source>
        <dbReference type="SAM" id="Coils"/>
    </source>
</evidence>
<evidence type="ECO:0000313" key="5">
    <source>
        <dbReference type="RefSeq" id="XP_033533801.1"/>
    </source>
</evidence>
<feature type="compositionally biased region" description="Polar residues" evidence="2">
    <location>
        <begin position="358"/>
        <end position="376"/>
    </location>
</feature>
<dbReference type="RefSeq" id="XP_033533801.1">
    <property type="nucleotide sequence ID" value="XM_033679494.1"/>
</dbReference>
<feature type="coiled-coil region" evidence="1">
    <location>
        <begin position="1"/>
        <end position="32"/>
    </location>
</feature>
<evidence type="ECO:0000313" key="4">
    <source>
        <dbReference type="Proteomes" id="UP000504638"/>
    </source>
</evidence>
<feature type="region of interest" description="Disordered" evidence="2">
    <location>
        <begin position="486"/>
        <end position="507"/>
    </location>
</feature>
<feature type="region of interest" description="Disordered" evidence="2">
    <location>
        <begin position="249"/>
        <end position="296"/>
    </location>
</feature>
<evidence type="ECO:0000313" key="3">
    <source>
        <dbReference type="EMBL" id="KAF1812170.1"/>
    </source>
</evidence>
<gene>
    <name evidence="3 5" type="ORF">P152DRAFT_458575</name>
</gene>
<dbReference type="OrthoDB" id="4088568at2759"/>
<feature type="compositionally biased region" description="Basic residues" evidence="2">
    <location>
        <begin position="265"/>
        <end position="274"/>
    </location>
</feature>
<feature type="region of interest" description="Disordered" evidence="2">
    <location>
        <begin position="661"/>
        <end position="680"/>
    </location>
</feature>
<reference evidence="5" key="3">
    <citation type="submission" date="2025-04" db="UniProtKB">
        <authorList>
            <consortium name="RefSeq"/>
        </authorList>
    </citation>
    <scope>IDENTIFICATION</scope>
    <source>
        <strain evidence="5">CBS 781.70</strain>
    </source>
</reference>
<proteinExistence type="predicted"/>
<protein>
    <submittedName>
        <fullName evidence="3 5">Uncharacterized protein</fullName>
    </submittedName>
</protein>
<feature type="compositionally biased region" description="Polar residues" evidence="2">
    <location>
        <begin position="567"/>
        <end position="577"/>
    </location>
</feature>
<sequence length="680" mass="74101">MSAKIEQMERQKAELEAQNARTIDENRTLLDQLEDLNGATLDSDSTIQSLTGALESTQEELRRVSILASRAETLERQLSHLEKDQAQIQGTLVTTATEERTAIQRWRNAEKTISLLQDQIEQIEKEAREERERHAEVISRTEGRIAVESALDTTVRKVRGTAAAKGTETGENRIVSNFVRDILQDNANLQVGIVELRDMLTNSNEEVERLREQFIAHQPVEIDTISSPTLERELGDHEPVGPREVHVHHHYHAAPEASPRLKVPVQRRGKKRRSLGQEGQHSARSSISRIAPIAPTSTTAILSQTSVTIPHQRPPRWSLQSTAGVSIASSLPSSPYAHSRRTSSVFDRVFSDVPMDSSRPTSPESNAAGSPLLTSIDDSNWQRPLGVIRSMETLNTGDEPGMSTPTKARPSQEITAASPVAGHFAPDASALSPRSFSAFPPEMTIFEEGSETTPQPTNSDSADIFAPRLRRAASHDSILSLALDSDSLQPTRGRPTHQPSLFPSHSPNTPTFYSTPTIATPSSAIPSRPIFTAATTLRTSLSRSDLTSSSLTRSLLRATSPHPSIPSAPNLSPTRRSISTTRKLGGWVWGNWGVAPTPSMISTHPVDRGVPSQQPSSQSGGSGSLKERKPRPRLPGVNQAGWILGFQPEPPVAFNVEPERVDSEALGEALGGAAEGTRRM</sequence>
<feature type="compositionally biased region" description="Polar residues" evidence="2">
    <location>
        <begin position="497"/>
        <end position="507"/>
    </location>
</feature>
<dbReference type="EMBL" id="ML975158">
    <property type="protein sequence ID" value="KAF1812170.1"/>
    <property type="molecule type" value="Genomic_DNA"/>
</dbReference>
<feature type="coiled-coil region" evidence="1">
    <location>
        <begin position="64"/>
        <end position="140"/>
    </location>
</feature>
<feature type="region of interest" description="Disordered" evidence="2">
    <location>
        <begin position="599"/>
        <end position="642"/>
    </location>
</feature>
<dbReference type="AlphaFoldDB" id="A0A6G1G2M3"/>
<feature type="region of interest" description="Disordered" evidence="2">
    <location>
        <begin position="354"/>
        <end position="376"/>
    </location>
</feature>
<reference evidence="5" key="2">
    <citation type="submission" date="2020-04" db="EMBL/GenBank/DDBJ databases">
        <authorList>
            <consortium name="NCBI Genome Project"/>
        </authorList>
    </citation>
    <scope>NUCLEOTIDE SEQUENCE</scope>
    <source>
        <strain evidence="5">CBS 781.70</strain>
    </source>
</reference>